<dbReference type="EMBL" id="CP023778">
    <property type="protein sequence ID" value="ATL67238.1"/>
    <property type="molecule type" value="Genomic_DNA"/>
</dbReference>
<gene>
    <name evidence="2" type="ORF">CRH09_14570</name>
</gene>
<evidence type="ECO:0000313" key="2">
    <source>
        <dbReference type="EMBL" id="ATL67238.1"/>
    </source>
</evidence>
<proteinExistence type="predicted"/>
<dbReference type="GeneID" id="88358622"/>
<dbReference type="Gene3D" id="3.90.1200.10">
    <property type="match status" value="1"/>
</dbReference>
<feature type="domain" description="Aminoglycoside phosphotransferase" evidence="1">
    <location>
        <begin position="32"/>
        <end position="245"/>
    </location>
</feature>
<dbReference type="InterPro" id="IPR002575">
    <property type="entry name" value="Aminoglycoside_PTrfase"/>
</dbReference>
<dbReference type="InterPro" id="IPR011009">
    <property type="entry name" value="Kinase-like_dom_sf"/>
</dbReference>
<dbReference type="Pfam" id="PF01636">
    <property type="entry name" value="APH"/>
    <property type="match status" value="1"/>
</dbReference>
<dbReference type="SUPFAM" id="SSF56112">
    <property type="entry name" value="Protein kinase-like (PK-like)"/>
    <property type="match status" value="1"/>
</dbReference>
<accession>A0A291RIY7</accession>
<dbReference type="KEGG" id="ntp:CRH09_14570"/>
<reference evidence="2 3" key="1">
    <citation type="submission" date="2017-10" db="EMBL/GenBank/DDBJ databases">
        <title>Comparative genomics between pathogenic Norcardia.</title>
        <authorList>
            <person name="Zeng L."/>
        </authorList>
    </citation>
    <scope>NUCLEOTIDE SEQUENCE [LARGE SCALE GENOMIC DNA]</scope>
    <source>
        <strain evidence="2 3">NC_YFY_NT001</strain>
    </source>
</reference>
<dbReference type="RefSeq" id="WP_098694384.1">
    <property type="nucleotide sequence ID" value="NZ_CP023778.1"/>
</dbReference>
<sequence>MSSDSGLPGPDTMSAVCRVFGVDGRNARQLHQRSNAVWLVDTLVVRLAPDTELRRERAVTALAVTRWLAEEGMSIALAPVDGEQPVYADGAVATFWPYRPSDEQPGPAELGELARRLHSVDVPPFSVPRYRPLRRLREALAVDEARAISALPGEDREWLREQADRLVTRFAATRFPLGEGLIHGDLHGENAVMDRSRWVLIDWDNAAVGPRELDLVGTLPDHFHEPDTYRRQFTHAYGYDLLDWPDWTLLRDITEFHSLGSYIRLAPSNAAAATELARRLRSLRTGDRSIVWQSVS</sequence>
<name>A0A291RIY7_9NOCA</name>
<evidence type="ECO:0000259" key="1">
    <source>
        <dbReference type="Pfam" id="PF01636"/>
    </source>
</evidence>
<protein>
    <recommendedName>
        <fullName evidence="1">Aminoglycoside phosphotransferase domain-containing protein</fullName>
    </recommendedName>
</protein>
<dbReference type="AlphaFoldDB" id="A0A291RIY7"/>
<organism evidence="2 3">
    <name type="scientific">Nocardia terpenica</name>
    <dbReference type="NCBI Taxonomy" id="455432"/>
    <lineage>
        <taxon>Bacteria</taxon>
        <taxon>Bacillati</taxon>
        <taxon>Actinomycetota</taxon>
        <taxon>Actinomycetes</taxon>
        <taxon>Mycobacteriales</taxon>
        <taxon>Nocardiaceae</taxon>
        <taxon>Nocardia</taxon>
    </lineage>
</organism>
<evidence type="ECO:0000313" key="3">
    <source>
        <dbReference type="Proteomes" id="UP000221961"/>
    </source>
</evidence>
<dbReference type="Proteomes" id="UP000221961">
    <property type="component" value="Chromosome"/>
</dbReference>